<dbReference type="RefSeq" id="WP_086069352.1">
    <property type="nucleotide sequence ID" value="NZ_KY623659.1"/>
</dbReference>
<geneLocation type="plasmid" evidence="2">
    <name>pGZAF1_VIM</name>
</geneLocation>
<name>A0A1Z3ML68_ALCFA</name>
<sequence>MSRNHLFHTAPHRNNYILKDGVLCDLSDINHIKEQSFGGLGTLIDHFQSEPLKIQYRIYPLRSTQWEKHVSNFHWDFNELDTNDRYAFCQLDKAGLLHIVEAIYQVHCQDLEQIDIPMEQHLVTPCETKGVQNSFIRVYGLRAGLPCTIVQFHGEVLHDNCHKKGFQSLHFTLSGILEDALHCQKVQGSEMNARPAIAGLYGLKNKAIQNVPCITNAHPEFSPSMPRSIFVVELDKRQRMLSELRSMSQKAENKQRELREPMASIDNFEER</sequence>
<proteinExistence type="predicted"/>
<feature type="region of interest" description="Disordered" evidence="1">
    <location>
        <begin position="245"/>
        <end position="271"/>
    </location>
</feature>
<keyword evidence="2" id="KW-0614">Plasmid</keyword>
<reference evidence="2" key="1">
    <citation type="submission" date="2017-02" db="EMBL/GenBank/DDBJ databases">
        <title>Emergence of VIM metallo-beta-lactamase producing Alcaligenes faecalis in GAZA, Palestine.</title>
        <authorList>
            <person name="Al Laham N."/>
            <person name="Chavda K."/>
            <person name="Cienfuegos V."/>
            <person name="Kreiswirth B."/>
            <person name="Chen L."/>
        </authorList>
    </citation>
    <scope>NUCLEOTIDE SEQUENCE</scope>
    <source>
        <strain evidence="2">GZAF1</strain>
        <plasmid evidence="2">pGZAF1_VIM</plasmid>
    </source>
</reference>
<dbReference type="EMBL" id="KY623659">
    <property type="protein sequence ID" value="ASD48515.1"/>
    <property type="molecule type" value="Genomic_DNA"/>
</dbReference>
<dbReference type="AlphaFoldDB" id="A0A1Z3ML68"/>
<protein>
    <submittedName>
        <fullName evidence="2">Uncharacterized protein</fullName>
    </submittedName>
</protein>
<organism evidence="2">
    <name type="scientific">Alcaligenes faecalis</name>
    <dbReference type="NCBI Taxonomy" id="511"/>
    <lineage>
        <taxon>Bacteria</taxon>
        <taxon>Pseudomonadati</taxon>
        <taxon>Pseudomonadota</taxon>
        <taxon>Betaproteobacteria</taxon>
        <taxon>Burkholderiales</taxon>
        <taxon>Alcaligenaceae</taxon>
        <taxon>Alcaligenes</taxon>
    </lineage>
</organism>
<accession>A0A1Z3ML68</accession>
<feature type="compositionally biased region" description="Basic and acidic residues" evidence="1">
    <location>
        <begin position="251"/>
        <end position="260"/>
    </location>
</feature>
<evidence type="ECO:0000313" key="2">
    <source>
        <dbReference type="EMBL" id="ASD48515.1"/>
    </source>
</evidence>
<evidence type="ECO:0000256" key="1">
    <source>
        <dbReference type="SAM" id="MobiDB-lite"/>
    </source>
</evidence>